<keyword evidence="5 7" id="KW-1133">Transmembrane helix</keyword>
<accession>A0ABP6T5C9</accession>
<evidence type="ECO:0000256" key="7">
    <source>
        <dbReference type="SAM" id="Phobius"/>
    </source>
</evidence>
<feature type="transmembrane region" description="Helical" evidence="7">
    <location>
        <begin position="209"/>
        <end position="229"/>
    </location>
</feature>
<evidence type="ECO:0000259" key="8">
    <source>
        <dbReference type="Pfam" id="PF03176"/>
    </source>
</evidence>
<comment type="caution">
    <text evidence="9">The sequence shown here is derived from an EMBL/GenBank/DDBJ whole genome shotgun (WGS) entry which is preliminary data.</text>
</comment>
<dbReference type="EMBL" id="BAAAYN010000035">
    <property type="protein sequence ID" value="GAA3392057.1"/>
    <property type="molecule type" value="Genomic_DNA"/>
</dbReference>
<sequence>MTVPAGAGEGDPAGLAQYVAAVRNVDGVTGAEPTGANGDTTRVTITYEGDPISAESRDLVTRIRDVPPPPGGEVLVGGQTAVLTDQLSTIGDRLPWMALIIVGATFVLLFLAFGSLVLPIKAIVMNVLSLAASFGALVLIFQDGHLSDLLNFTPTGTLEATQPILVLAIVFGLSMDYEVFLMSRMREEYDRSGDNTTAVATGLQRSGRIITSAALLILVVIALFSISGITFIKLIGVAMLIAVLVDATIVRALLVPATMRLLGDANWWAPRPLRRLYSRYGIREEDAPPPAPVPVGAGR</sequence>
<keyword evidence="3" id="KW-1003">Cell membrane</keyword>
<feature type="transmembrane region" description="Helical" evidence="7">
    <location>
        <begin position="123"/>
        <end position="142"/>
    </location>
</feature>
<reference evidence="10" key="1">
    <citation type="journal article" date="2019" name="Int. J. Syst. Evol. Microbiol.">
        <title>The Global Catalogue of Microorganisms (GCM) 10K type strain sequencing project: providing services to taxonomists for standard genome sequencing and annotation.</title>
        <authorList>
            <consortium name="The Broad Institute Genomics Platform"/>
            <consortium name="The Broad Institute Genome Sequencing Center for Infectious Disease"/>
            <person name="Wu L."/>
            <person name="Ma J."/>
        </authorList>
    </citation>
    <scope>NUCLEOTIDE SEQUENCE [LARGE SCALE GENOMIC DNA]</scope>
    <source>
        <strain evidence="10">JCM 9458</strain>
    </source>
</reference>
<evidence type="ECO:0000256" key="5">
    <source>
        <dbReference type="ARBA" id="ARBA00022989"/>
    </source>
</evidence>
<feature type="domain" description="Membrane transport protein MMPL" evidence="8">
    <location>
        <begin position="13"/>
        <end position="272"/>
    </location>
</feature>
<keyword evidence="6 7" id="KW-0472">Membrane</keyword>
<dbReference type="PANTHER" id="PTHR33406">
    <property type="entry name" value="MEMBRANE PROTEIN MJ1562-RELATED"/>
    <property type="match status" value="1"/>
</dbReference>
<evidence type="ECO:0000256" key="3">
    <source>
        <dbReference type="ARBA" id="ARBA00022475"/>
    </source>
</evidence>
<name>A0ABP6T5C9_9ACTN</name>
<comment type="similarity">
    <text evidence="2">Belongs to the resistance-nodulation-cell division (RND) (TC 2.A.6) family. MmpL subfamily.</text>
</comment>
<gene>
    <name evidence="9" type="ORF">GCM10020369_52310</name>
</gene>
<dbReference type="Proteomes" id="UP001501676">
    <property type="component" value="Unassembled WGS sequence"/>
</dbReference>
<feature type="transmembrane region" description="Helical" evidence="7">
    <location>
        <begin position="96"/>
        <end position="116"/>
    </location>
</feature>
<evidence type="ECO:0000313" key="9">
    <source>
        <dbReference type="EMBL" id="GAA3392057.1"/>
    </source>
</evidence>
<keyword evidence="10" id="KW-1185">Reference proteome</keyword>
<dbReference type="Pfam" id="PF03176">
    <property type="entry name" value="MMPL"/>
    <property type="match status" value="1"/>
</dbReference>
<protein>
    <recommendedName>
        <fullName evidence="8">Membrane transport protein MMPL domain-containing protein</fullName>
    </recommendedName>
</protein>
<evidence type="ECO:0000313" key="10">
    <source>
        <dbReference type="Proteomes" id="UP001501676"/>
    </source>
</evidence>
<comment type="subcellular location">
    <subcellularLocation>
        <location evidence="1">Cell membrane</location>
        <topology evidence="1">Multi-pass membrane protein</topology>
    </subcellularLocation>
</comment>
<evidence type="ECO:0000256" key="1">
    <source>
        <dbReference type="ARBA" id="ARBA00004651"/>
    </source>
</evidence>
<organism evidence="9 10">
    <name type="scientific">Cryptosporangium minutisporangium</name>
    <dbReference type="NCBI Taxonomy" id="113569"/>
    <lineage>
        <taxon>Bacteria</taxon>
        <taxon>Bacillati</taxon>
        <taxon>Actinomycetota</taxon>
        <taxon>Actinomycetes</taxon>
        <taxon>Cryptosporangiales</taxon>
        <taxon>Cryptosporangiaceae</taxon>
        <taxon>Cryptosporangium</taxon>
    </lineage>
</organism>
<proteinExistence type="inferred from homology"/>
<feature type="transmembrane region" description="Helical" evidence="7">
    <location>
        <begin position="162"/>
        <end position="181"/>
    </location>
</feature>
<dbReference type="InterPro" id="IPR050545">
    <property type="entry name" value="Mycobact_MmpL"/>
</dbReference>
<feature type="transmembrane region" description="Helical" evidence="7">
    <location>
        <begin position="235"/>
        <end position="254"/>
    </location>
</feature>
<evidence type="ECO:0000256" key="6">
    <source>
        <dbReference type="ARBA" id="ARBA00023136"/>
    </source>
</evidence>
<dbReference type="SUPFAM" id="SSF82866">
    <property type="entry name" value="Multidrug efflux transporter AcrB transmembrane domain"/>
    <property type="match status" value="1"/>
</dbReference>
<dbReference type="PANTHER" id="PTHR33406:SF11">
    <property type="entry name" value="MEMBRANE PROTEIN SCO6666-RELATED"/>
    <property type="match status" value="1"/>
</dbReference>
<keyword evidence="4 7" id="KW-0812">Transmembrane</keyword>
<evidence type="ECO:0000256" key="2">
    <source>
        <dbReference type="ARBA" id="ARBA00010157"/>
    </source>
</evidence>
<dbReference type="InterPro" id="IPR004869">
    <property type="entry name" value="MMPL_dom"/>
</dbReference>
<dbReference type="Gene3D" id="1.20.1640.10">
    <property type="entry name" value="Multidrug efflux transporter AcrB transmembrane domain"/>
    <property type="match status" value="1"/>
</dbReference>
<evidence type="ECO:0000256" key="4">
    <source>
        <dbReference type="ARBA" id="ARBA00022692"/>
    </source>
</evidence>